<name>A0A2X1KWK0_ECOLX</name>
<organism evidence="1 2">
    <name type="scientific">Escherichia coli</name>
    <dbReference type="NCBI Taxonomy" id="562"/>
    <lineage>
        <taxon>Bacteria</taxon>
        <taxon>Pseudomonadati</taxon>
        <taxon>Pseudomonadota</taxon>
        <taxon>Gammaproteobacteria</taxon>
        <taxon>Enterobacterales</taxon>
        <taxon>Enterobacteriaceae</taxon>
        <taxon>Escherichia</taxon>
    </lineage>
</organism>
<proteinExistence type="predicted"/>
<dbReference type="SUPFAM" id="SSF53822">
    <property type="entry name" value="Periplasmic binding protein-like I"/>
    <property type="match status" value="1"/>
</dbReference>
<protein>
    <submittedName>
        <fullName evidence="1">ABC transporter substrate-binding protein</fullName>
    </submittedName>
</protein>
<dbReference type="EMBL" id="UARS01000023">
    <property type="protein sequence ID" value="SPW59194.1"/>
    <property type="molecule type" value="Genomic_DNA"/>
</dbReference>
<dbReference type="Proteomes" id="UP000250561">
    <property type="component" value="Unassembled WGS sequence"/>
</dbReference>
<gene>
    <name evidence="1" type="primary">lsrB_2</name>
    <name evidence="1" type="ORF">NCTC11126_06571</name>
</gene>
<dbReference type="Gene3D" id="3.40.50.2300">
    <property type="match status" value="1"/>
</dbReference>
<accession>A0A2X1KWK0</accession>
<evidence type="ECO:0000313" key="2">
    <source>
        <dbReference type="Proteomes" id="UP000250561"/>
    </source>
</evidence>
<reference evidence="1 2" key="1">
    <citation type="submission" date="2018-06" db="EMBL/GenBank/DDBJ databases">
        <authorList>
            <consortium name="Pathogen Informatics"/>
            <person name="Doyle S."/>
        </authorList>
    </citation>
    <scope>NUCLEOTIDE SEQUENCE [LARGE SCALE GENOMIC DNA]</scope>
    <source>
        <strain evidence="1 2">NCTC11126</strain>
    </source>
</reference>
<sequence length="52" mass="5945">MAARQVNKDKAKVAFFYSSPTVTDQNQWVKEAKAKIAKEHPGWEIVTTQFGY</sequence>
<evidence type="ECO:0000313" key="1">
    <source>
        <dbReference type="EMBL" id="SPW59194.1"/>
    </source>
</evidence>
<dbReference type="AlphaFoldDB" id="A0A2X1KWK0"/>
<dbReference type="InterPro" id="IPR028082">
    <property type="entry name" value="Peripla_BP_I"/>
</dbReference>